<feature type="domain" description="25S rRNA (uridine-N(3))-methyltransferase BMT5-like" evidence="2">
    <location>
        <begin position="82"/>
        <end position="247"/>
    </location>
</feature>
<gene>
    <name evidence="3" type="ORF">URODEC1_LOCUS112404</name>
</gene>
<evidence type="ECO:0000259" key="2">
    <source>
        <dbReference type="Pfam" id="PF10354"/>
    </source>
</evidence>
<dbReference type="InterPro" id="IPR019446">
    <property type="entry name" value="BMT5-like"/>
</dbReference>
<protein>
    <recommendedName>
        <fullName evidence="2">25S rRNA (uridine-N(3))-methyltransferase BMT5-like domain-containing protein</fullName>
    </recommendedName>
</protein>
<dbReference type="Proteomes" id="UP001497457">
    <property type="component" value="Chromosome 8b"/>
</dbReference>
<dbReference type="EMBL" id="OZ075118">
    <property type="protein sequence ID" value="CAL5087780.1"/>
    <property type="molecule type" value="Genomic_DNA"/>
</dbReference>
<reference evidence="3 4" key="2">
    <citation type="submission" date="2024-10" db="EMBL/GenBank/DDBJ databases">
        <authorList>
            <person name="Ryan C."/>
        </authorList>
    </citation>
    <scope>NUCLEOTIDE SEQUENCE [LARGE SCALE GENOMIC DNA]</scope>
</reference>
<evidence type="ECO:0000256" key="1">
    <source>
        <dbReference type="SAM" id="MobiDB-lite"/>
    </source>
</evidence>
<dbReference type="PANTHER" id="PTHR11538:SF96">
    <property type="entry name" value="25S RRNA (URIDINE-N(3))-METHYLTRANSFERASE BMT5-LIKE DOMAIN-CONTAINING PROTEIN"/>
    <property type="match status" value="1"/>
</dbReference>
<reference evidence="4" key="1">
    <citation type="submission" date="2024-06" db="EMBL/GenBank/DDBJ databases">
        <authorList>
            <person name="Ryan C."/>
        </authorList>
    </citation>
    <scope>NUCLEOTIDE SEQUENCE [LARGE SCALE GENOMIC DNA]</scope>
</reference>
<keyword evidence="4" id="KW-1185">Reference proteome</keyword>
<organism evidence="3 4">
    <name type="scientific">Urochloa decumbens</name>
    <dbReference type="NCBI Taxonomy" id="240449"/>
    <lineage>
        <taxon>Eukaryota</taxon>
        <taxon>Viridiplantae</taxon>
        <taxon>Streptophyta</taxon>
        <taxon>Embryophyta</taxon>
        <taxon>Tracheophyta</taxon>
        <taxon>Spermatophyta</taxon>
        <taxon>Magnoliopsida</taxon>
        <taxon>Liliopsida</taxon>
        <taxon>Poales</taxon>
        <taxon>Poaceae</taxon>
        <taxon>PACMAD clade</taxon>
        <taxon>Panicoideae</taxon>
        <taxon>Panicodae</taxon>
        <taxon>Paniceae</taxon>
        <taxon>Melinidinae</taxon>
        <taxon>Urochloa</taxon>
    </lineage>
</organism>
<evidence type="ECO:0000313" key="4">
    <source>
        <dbReference type="Proteomes" id="UP001497457"/>
    </source>
</evidence>
<evidence type="ECO:0000313" key="3">
    <source>
        <dbReference type="EMBL" id="CAL5087780.1"/>
    </source>
</evidence>
<dbReference type="AlphaFoldDB" id="A0ABC9G4E4"/>
<proteinExistence type="predicted"/>
<sequence>MAVAVASPVAIGLPAEAGGEVPLEVAGDEAPPPVEVDEKGAPPPPVEGVPVAVTSVQEEKETKKKGEGVKWLGHYSSARDILLVGDGDFSFSLALATAFGSGANLVATSLDTYEALRGKYSKAESNITELKRLGATVLHGVDVNKMNLHPELMNTWFDRIVFNFPHAGFKGKEDDMHMINSHRELVWSFFHSVLHLLGPYCEIHVSHKTGGAYDRWDLEGLAYDASLVLVDKVAFRQEDYPGYNQKRGDGARCDEGFDLGTCFTFKFRRIRELKNRKKLNGHMTSSISLFGIIAPATDERIIAPESFHLFAPDEAWPQQHLPPPVNAVHMPITLDPYRVAQCQHPDFALNFDGTVRDPYFRQQGNTGPVLRTPGPLVNVLHNPGGAISPPMGRITCPHLLAPQEQHWYQHRPIDGAPGRDHSCLEAREHQGVLHREHRWGDQGEYEMQGQVMQRHSALLEHRRRDMEFVQKKDRLRRMVVLYGGMR</sequence>
<dbReference type="FunFam" id="3.40.50.150:FF:000440">
    <property type="entry name" value="Os09g0479300 protein"/>
    <property type="match status" value="1"/>
</dbReference>
<accession>A0ABC9G4E4</accession>
<dbReference type="PANTHER" id="PTHR11538">
    <property type="entry name" value="PHENYLALANYL-TRNA SYNTHETASE"/>
    <property type="match status" value="1"/>
</dbReference>
<dbReference type="Pfam" id="PF10354">
    <property type="entry name" value="BMT5-like"/>
    <property type="match status" value="1"/>
</dbReference>
<feature type="region of interest" description="Disordered" evidence="1">
    <location>
        <begin position="22"/>
        <end position="48"/>
    </location>
</feature>
<name>A0ABC9G4E4_9POAL</name>